<keyword evidence="5" id="KW-0378">Hydrolase</keyword>
<organism evidence="9 10">
    <name type="scientific">Adineta ricciae</name>
    <name type="common">Rotifer</name>
    <dbReference type="NCBI Taxonomy" id="249248"/>
    <lineage>
        <taxon>Eukaryota</taxon>
        <taxon>Metazoa</taxon>
        <taxon>Spiralia</taxon>
        <taxon>Gnathifera</taxon>
        <taxon>Rotifera</taxon>
        <taxon>Eurotatoria</taxon>
        <taxon>Bdelloidea</taxon>
        <taxon>Adinetida</taxon>
        <taxon>Adinetidae</taxon>
        <taxon>Adineta</taxon>
    </lineage>
</organism>
<keyword evidence="4" id="KW-0833">Ubl conjugation pathway</keyword>
<dbReference type="GO" id="GO:0004843">
    <property type="term" value="F:cysteine-type deubiquitinase activity"/>
    <property type="evidence" value="ECO:0007669"/>
    <property type="project" value="UniProtKB-EC"/>
</dbReference>
<evidence type="ECO:0000256" key="1">
    <source>
        <dbReference type="ARBA" id="ARBA00000707"/>
    </source>
</evidence>
<evidence type="ECO:0000256" key="4">
    <source>
        <dbReference type="ARBA" id="ARBA00022786"/>
    </source>
</evidence>
<dbReference type="Pfam" id="PF12359">
    <property type="entry name" value="DUF3645"/>
    <property type="match status" value="2"/>
</dbReference>
<dbReference type="AlphaFoldDB" id="A0A815EHI4"/>
<dbReference type="PANTHER" id="PTHR13367:SF33">
    <property type="entry name" value="P-LOOP CONTAINING NUCLEOSIDE TRIPHOSPHATE HYDROLASE PROTEIN"/>
    <property type="match status" value="1"/>
</dbReference>
<feature type="domain" description="DUF3645" evidence="8">
    <location>
        <begin position="502"/>
        <end position="530"/>
    </location>
</feature>
<evidence type="ECO:0000256" key="6">
    <source>
        <dbReference type="ARBA" id="ARBA00022807"/>
    </source>
</evidence>
<evidence type="ECO:0000313" key="9">
    <source>
        <dbReference type="EMBL" id="CAF1311565.1"/>
    </source>
</evidence>
<dbReference type="InterPro" id="IPR022105">
    <property type="entry name" value="DUF3645"/>
</dbReference>
<accession>A0A815EHI4</accession>
<keyword evidence="3" id="KW-0645">Protease</keyword>
<comment type="caution">
    <text evidence="9">The sequence shown here is derived from an EMBL/GenBank/DDBJ whole genome shotgun (WGS) entry which is preliminary data.</text>
</comment>
<sequence>MNITIRETQIDVAQHMMQITSRTNNSLPKSIVMQMNMGEGKTSVILPMLALSLSEPNSTLIRIVVLKSLFPTNYQSLRYKLGGLLNRRVFPFACRRDMNFTNEQINGIFRRFQQALNNCDVILTSPEDILSFDLLTLDKSRREEFDVSRSMLTMQRWLKKHTRDILDESDEILHVKYQLIYTVGSQQQVDAGAERWATIQSILQLVKMHAEQISMDFQEDVCYKPAERKSAFPQFRLQSHKPFSTLCKKIADDWLSTRPHRQKQRDDISELVLNPDLCIDEYVDEYSPLDIQLFLVVRGLLSSEVLLVALKKRYRVNYGINPNPAFKRLLAVPYRAKDVATDRTEFGHPDVALVLTHLTYYYSGLSDSQLTQCFDRLNDHENDPASIYDQWILYENATAIPTSIQQWRGVNLKDYQQRTQLRFPALRYNITRPHRQKQRDDISELVLNPDLCIDEYVDEYSPLDIQLFLVVRGLLSSEVLLVALKKRYRVNYGINPNPAFKRLLAVPYRAKDVAADRTEFGHPDVALVLTHLTYYYSGLSDSQLTQCFDRLNDHENDPASIYDQWLLYENATDIPTSI</sequence>
<dbReference type="InterPro" id="IPR027417">
    <property type="entry name" value="P-loop_NTPase"/>
</dbReference>
<evidence type="ECO:0000313" key="10">
    <source>
        <dbReference type="Proteomes" id="UP000663852"/>
    </source>
</evidence>
<evidence type="ECO:0000259" key="8">
    <source>
        <dbReference type="Pfam" id="PF12359"/>
    </source>
</evidence>
<dbReference type="InterPro" id="IPR022099">
    <property type="entry name" value="DUF3638"/>
</dbReference>
<dbReference type="EMBL" id="CAJNOJ010000226">
    <property type="protein sequence ID" value="CAF1311565.1"/>
    <property type="molecule type" value="Genomic_DNA"/>
</dbReference>
<gene>
    <name evidence="9" type="ORF">EDS130_LOCUS31171</name>
</gene>
<evidence type="ECO:0000256" key="2">
    <source>
        <dbReference type="ARBA" id="ARBA00012759"/>
    </source>
</evidence>
<dbReference type="Proteomes" id="UP000663852">
    <property type="component" value="Unassembled WGS sequence"/>
</dbReference>
<evidence type="ECO:0000259" key="7">
    <source>
        <dbReference type="Pfam" id="PF12340"/>
    </source>
</evidence>
<dbReference type="InterPro" id="IPR051346">
    <property type="entry name" value="OTU_Deubiquitinase"/>
</dbReference>
<feature type="domain" description="DUF3638" evidence="7">
    <location>
        <begin position="2"/>
        <end position="213"/>
    </location>
</feature>
<keyword evidence="6" id="KW-0788">Thiol protease</keyword>
<evidence type="ECO:0000256" key="3">
    <source>
        <dbReference type="ARBA" id="ARBA00022670"/>
    </source>
</evidence>
<dbReference type="PANTHER" id="PTHR13367">
    <property type="entry name" value="UBIQUITIN THIOESTERASE"/>
    <property type="match status" value="1"/>
</dbReference>
<comment type="catalytic activity">
    <reaction evidence="1">
        <text>Thiol-dependent hydrolysis of ester, thioester, amide, peptide and isopeptide bonds formed by the C-terminal Gly of ubiquitin (a 76-residue protein attached to proteins as an intracellular targeting signal).</text>
        <dbReference type="EC" id="3.4.19.12"/>
    </reaction>
</comment>
<proteinExistence type="predicted"/>
<dbReference type="EC" id="3.4.19.12" evidence="2"/>
<name>A0A815EHI4_ADIRI</name>
<dbReference type="OrthoDB" id="9991011at2759"/>
<reference evidence="9" key="1">
    <citation type="submission" date="2021-02" db="EMBL/GenBank/DDBJ databases">
        <authorList>
            <person name="Nowell W R."/>
        </authorList>
    </citation>
    <scope>NUCLEOTIDE SEQUENCE</scope>
</reference>
<dbReference type="SUPFAM" id="SSF52540">
    <property type="entry name" value="P-loop containing nucleoside triphosphate hydrolases"/>
    <property type="match status" value="1"/>
</dbReference>
<protein>
    <recommendedName>
        <fullName evidence="2">ubiquitinyl hydrolase 1</fullName>
        <ecNumber evidence="2">3.4.19.12</ecNumber>
    </recommendedName>
</protein>
<dbReference type="Pfam" id="PF12340">
    <property type="entry name" value="DUF3638"/>
    <property type="match status" value="1"/>
</dbReference>
<dbReference type="GO" id="GO:0006508">
    <property type="term" value="P:proteolysis"/>
    <property type="evidence" value="ECO:0007669"/>
    <property type="project" value="UniProtKB-KW"/>
</dbReference>
<evidence type="ECO:0000256" key="5">
    <source>
        <dbReference type="ARBA" id="ARBA00022801"/>
    </source>
</evidence>
<feature type="domain" description="DUF3645" evidence="8">
    <location>
        <begin position="328"/>
        <end position="356"/>
    </location>
</feature>